<proteinExistence type="inferred from homology"/>
<protein>
    <recommendedName>
        <fullName evidence="5">Serine/threonine-protein phosphatase</fullName>
        <ecNumber evidence="5">3.1.3.16</ecNumber>
    </recommendedName>
</protein>
<feature type="compositionally biased region" description="Basic and acidic residues" evidence="6">
    <location>
        <begin position="1381"/>
        <end position="1392"/>
    </location>
</feature>
<feature type="compositionally biased region" description="Low complexity" evidence="6">
    <location>
        <begin position="165"/>
        <end position="175"/>
    </location>
</feature>
<reference evidence="8 9" key="1">
    <citation type="journal article" date="2012" name="BMC Genomics">
        <title>Comparative genomic analysis of human infective Trypanosoma cruzi lineages with the bat-restricted subspecies T. cruzi marinkellei.</title>
        <authorList>
            <person name="Franzen O."/>
            <person name="Talavera-Lopez C."/>
            <person name="Ochaya S."/>
            <person name="Butler C.E."/>
            <person name="Messenger L.A."/>
            <person name="Lewis M.D."/>
            <person name="Llewellyn M.S."/>
            <person name="Marinkelle C.J."/>
            <person name="Tyler K.M."/>
            <person name="Miles M.A."/>
            <person name="Andersson B."/>
        </authorList>
    </citation>
    <scope>NUCLEOTIDE SEQUENCE [LARGE SCALE GENOMIC DNA]</scope>
    <source>
        <strain evidence="8 9">B7</strain>
    </source>
</reference>
<accession>K2MQQ7</accession>
<dbReference type="InterPro" id="IPR004843">
    <property type="entry name" value="Calcineurin-like_PHP"/>
</dbReference>
<dbReference type="InterPro" id="IPR002048">
    <property type="entry name" value="EF_hand_dom"/>
</dbReference>
<feature type="compositionally biased region" description="Basic and acidic residues" evidence="6">
    <location>
        <begin position="1493"/>
        <end position="1504"/>
    </location>
</feature>
<keyword evidence="5" id="KW-0378">Hydrolase</keyword>
<dbReference type="SMART" id="SM00156">
    <property type="entry name" value="PP2Ac"/>
    <property type="match status" value="1"/>
</dbReference>
<dbReference type="InterPro" id="IPR029052">
    <property type="entry name" value="Metallo-depent_PP-like"/>
</dbReference>
<feature type="region of interest" description="Disordered" evidence="6">
    <location>
        <begin position="1372"/>
        <end position="1402"/>
    </location>
</feature>
<gene>
    <name evidence="8" type="ORF">MOQ_008270</name>
</gene>
<dbReference type="SUPFAM" id="SSF47473">
    <property type="entry name" value="EF-hand"/>
    <property type="match status" value="1"/>
</dbReference>
<comment type="catalytic activity">
    <reaction evidence="5">
        <text>O-phospho-L-threonyl-[protein] + H2O = L-threonyl-[protein] + phosphate</text>
        <dbReference type="Rhea" id="RHEA:47004"/>
        <dbReference type="Rhea" id="RHEA-COMP:11060"/>
        <dbReference type="Rhea" id="RHEA-COMP:11605"/>
        <dbReference type="ChEBI" id="CHEBI:15377"/>
        <dbReference type="ChEBI" id="CHEBI:30013"/>
        <dbReference type="ChEBI" id="CHEBI:43474"/>
        <dbReference type="ChEBI" id="CHEBI:61977"/>
        <dbReference type="EC" id="3.1.3.16"/>
    </reaction>
</comment>
<comment type="cofactor">
    <cofactor evidence="1">
        <name>Mn(2+)</name>
        <dbReference type="ChEBI" id="CHEBI:29035"/>
    </cofactor>
</comment>
<keyword evidence="9" id="KW-1185">Reference proteome</keyword>
<dbReference type="Gene3D" id="3.60.21.10">
    <property type="match status" value="1"/>
</dbReference>
<dbReference type="EC" id="3.1.3.16" evidence="5"/>
<dbReference type="PANTHER" id="PTHR45668:SF5">
    <property type="entry name" value="SERINE_THREONINE-PROTEIN PHOSPHATASE 5"/>
    <property type="match status" value="1"/>
</dbReference>
<dbReference type="Pfam" id="PF00149">
    <property type="entry name" value="Metallophos"/>
    <property type="match status" value="1"/>
</dbReference>
<feature type="region of interest" description="Disordered" evidence="6">
    <location>
        <begin position="150"/>
        <end position="175"/>
    </location>
</feature>
<dbReference type="PRINTS" id="PR00114">
    <property type="entry name" value="STPHPHTASE"/>
</dbReference>
<name>K2MQQ7_TRYCR</name>
<feature type="region of interest" description="Disordered" evidence="6">
    <location>
        <begin position="608"/>
        <end position="640"/>
    </location>
</feature>
<dbReference type="InterPro" id="IPR011992">
    <property type="entry name" value="EF-hand-dom_pair"/>
</dbReference>
<evidence type="ECO:0000313" key="9">
    <source>
        <dbReference type="Proteomes" id="UP000007350"/>
    </source>
</evidence>
<dbReference type="OrthoDB" id="442428at2759"/>
<evidence type="ECO:0000256" key="4">
    <source>
        <dbReference type="ARBA" id="ARBA00023211"/>
    </source>
</evidence>
<evidence type="ECO:0000259" key="7">
    <source>
        <dbReference type="PROSITE" id="PS50222"/>
    </source>
</evidence>
<sequence>MGFFFGDSHESYLVRYRLRLLMEKWLDVLAKRRPEDPFACLVELINAYTQNGVGLVTCENKWCEMVIPVSEYAAHLSNCSEEGKWVKCTRCNLRVEASRMRQHKMNCKLESCTFCGEMVVPCLRDMCPYKLKADAERAFSKQLCDPNKPDNVVSAKENTKPPLPSSIAPSSAGAPSYLRQSLSFPDNLRDRLICIQDLWRKAFFRERFQALSFKFAWRAVELYREKQATKVQIAVHCDNPKATSSHRLMNYAAPMIGCISTSRFEALAKTITSGEVVEFATAKRIISMAIGILTARPLVQRVTIPEDGAAVVIGDLHGQMKDLCEAIRLTGGLPNPRRYVVFNGDFVDRGSNGMGVILYIFALLCAFPAFVFINRGNHEDTRVNAEYGFETEVYGKYGMEDAKRLLELIVDSYEAMPLMTLLDGMILVVHGGVPRVPVTLERIESLGRMRHIPTPAGDITEDEQIVMDILWNDPVEKLHSRQLGLRHRGEHWRTSKRGCGVEYLAPITEEFLRQNNLRLVVRSHEEVQAGFELIHNGKCCTVFSASNYCGVAGNRGAIAVFSKGSLHPVFHTWYVQNDELDTDVYTAKEFLHDIMPSVGNNSDIIEKEVKSKDGRPPEELDEKQTNATSDKKKECEGAKTTRIGLEDGKDDMETDNPAVYDTSVGRSVNSRVNVLMILAGIIFRKRYAILSGFVAADYNQSGIIYKIEWCEVMRSVLEIDLPWYYLCRFFAAQEELDGVPCVRYMSFLRRFDALFSSQYLLPFQVACVRRVFGDMDLPEDLLSRLDKTDFFEATTASSPLHGQRHTVASAYNRSDVRSFAPSRPTSMSRSLISSKSPESHANQSQGSSFPVEAWRSLKIDFNLLVSILRSESRVAANLEDDAMYALFQYLDQEECGHVVLGNLVDLVEATLVDEEAGAVLLETSMSLDTEVTFSFGDNWRDDLPKGREAAIPPIMSQVTTSLEEGNDKRQTDAGMEMTTPRNTTENFVVKGQEKESDETLHGKPSLVTLVAAGTPENMGTHEKNLGLGLSHAAIRPFMNSVDESIKEALWLYPALLRLHEGFDYGSLSALRKNFRNLNRTGDGKLTFDQLNVAIQLMGRHMREPFTPEQSKIIFSAIRLGGRRLTMARPLDAFASTQSDMHFSMSFPSCMLFRSLKDTTTDLDDGAELSHITINEFVTFFSITSTGGNLNRRRSHVDSLKTSRVGETYDPLSISGSKHHAELENFLEDLRSWPQLELLGELTVKSFSSRFDGNTTLLRALQELLHSSSKSTRLMTGLSVSRKFSPLHFTKGGNGFVCPPASSQPKLSLLTDVLLAQESMPERTQPNSGIMTVVPNEKGETHIPVNNNSLNAIIPIRVYTDRTTAAHTAAFTPASGSAVATRPERRQRPDKIQPKPNHISTAPGDFVPTSSIHDDAQTGGALAGHSVPLKVLFASSHSSLEGGMLQATSTITPSQVRLPTPSGRRVSFSNMPQPRLPTVRAPLTMMTPTPPSARIEDPNDSLKRN</sequence>
<feature type="domain" description="EF-hand" evidence="7">
    <location>
        <begin position="1065"/>
        <end position="1100"/>
    </location>
</feature>
<dbReference type="InterPro" id="IPR006186">
    <property type="entry name" value="Ser/Thr-sp_prot-phosphatase"/>
</dbReference>
<dbReference type="GO" id="GO:0004722">
    <property type="term" value="F:protein serine/threonine phosphatase activity"/>
    <property type="evidence" value="ECO:0007669"/>
    <property type="project" value="UniProtKB-EC"/>
</dbReference>
<keyword evidence="4" id="KW-0464">Manganese</keyword>
<dbReference type="EMBL" id="AHKC01017012">
    <property type="protein sequence ID" value="EKF27994.1"/>
    <property type="molecule type" value="Genomic_DNA"/>
</dbReference>
<feature type="region of interest" description="Disordered" evidence="6">
    <location>
        <begin position="817"/>
        <end position="845"/>
    </location>
</feature>
<feature type="region of interest" description="Disordered" evidence="6">
    <location>
        <begin position="1453"/>
        <end position="1504"/>
    </location>
</feature>
<dbReference type="PANTHER" id="PTHR45668">
    <property type="entry name" value="SERINE/THREONINE-PROTEIN PHOSPHATASE 5-RELATED"/>
    <property type="match status" value="1"/>
</dbReference>
<dbReference type="Proteomes" id="UP000007350">
    <property type="component" value="Unassembled WGS sequence"/>
</dbReference>
<dbReference type="PROSITE" id="PS00125">
    <property type="entry name" value="SER_THR_PHOSPHATASE"/>
    <property type="match status" value="1"/>
</dbReference>
<dbReference type="SUPFAM" id="SSF56300">
    <property type="entry name" value="Metallo-dependent phosphatases"/>
    <property type="match status" value="1"/>
</dbReference>
<organism evidence="8 9">
    <name type="scientific">Trypanosoma cruzi marinkellei</name>
    <dbReference type="NCBI Taxonomy" id="85056"/>
    <lineage>
        <taxon>Eukaryota</taxon>
        <taxon>Discoba</taxon>
        <taxon>Euglenozoa</taxon>
        <taxon>Kinetoplastea</taxon>
        <taxon>Metakinetoplastina</taxon>
        <taxon>Trypanosomatida</taxon>
        <taxon>Trypanosomatidae</taxon>
        <taxon>Trypanosoma</taxon>
        <taxon>Schizotrypanum</taxon>
    </lineage>
</organism>
<dbReference type="InterPro" id="IPR051134">
    <property type="entry name" value="PPP_phosphatase"/>
</dbReference>
<evidence type="ECO:0000256" key="3">
    <source>
        <dbReference type="ARBA" id="ARBA00022723"/>
    </source>
</evidence>
<feature type="compositionally biased region" description="Polar residues" evidence="6">
    <location>
        <begin position="823"/>
        <end position="845"/>
    </location>
</feature>
<evidence type="ECO:0000256" key="5">
    <source>
        <dbReference type="RuleBase" id="RU004273"/>
    </source>
</evidence>
<evidence type="ECO:0000256" key="1">
    <source>
        <dbReference type="ARBA" id="ARBA00001936"/>
    </source>
</evidence>
<dbReference type="PROSITE" id="PS50222">
    <property type="entry name" value="EF_HAND_2"/>
    <property type="match status" value="1"/>
</dbReference>
<evidence type="ECO:0000256" key="6">
    <source>
        <dbReference type="SAM" id="MobiDB-lite"/>
    </source>
</evidence>
<comment type="similarity">
    <text evidence="2 5">Belongs to the PPP phosphatase family.</text>
</comment>
<evidence type="ECO:0000256" key="2">
    <source>
        <dbReference type="ARBA" id="ARBA00008294"/>
    </source>
</evidence>
<evidence type="ECO:0000313" key="8">
    <source>
        <dbReference type="EMBL" id="EKF27994.1"/>
    </source>
</evidence>
<keyword evidence="3" id="KW-0479">Metal-binding</keyword>
<dbReference type="GO" id="GO:0005509">
    <property type="term" value="F:calcium ion binding"/>
    <property type="evidence" value="ECO:0007669"/>
    <property type="project" value="InterPro"/>
</dbReference>
<comment type="caution">
    <text evidence="8">The sequence shown here is derived from an EMBL/GenBank/DDBJ whole genome shotgun (WGS) entry which is preliminary data.</text>
</comment>